<dbReference type="Gene3D" id="3.40.640.10">
    <property type="entry name" value="Type I PLP-dependent aspartate aminotransferase-like (Major domain)"/>
    <property type="match status" value="1"/>
</dbReference>
<keyword evidence="4 6" id="KW-0663">Pyridoxal phosphate</keyword>
<reference evidence="8 9" key="1">
    <citation type="submission" date="2020-02" db="EMBL/GenBank/DDBJ databases">
        <title>Genome sequencing for Kineobactrum sp. M2.</title>
        <authorList>
            <person name="Park S.-J."/>
        </authorList>
    </citation>
    <scope>NUCLEOTIDE SEQUENCE [LARGE SCALE GENOMIC DNA]</scope>
    <source>
        <strain evidence="8 9">M2</strain>
    </source>
</reference>
<evidence type="ECO:0000256" key="2">
    <source>
        <dbReference type="ARBA" id="ARBA00009533"/>
    </source>
</evidence>
<dbReference type="InterPro" id="IPR002129">
    <property type="entry name" value="PyrdxlP-dep_de-COase"/>
</dbReference>
<organism evidence="8 9">
    <name type="scientific">Kineobactrum salinum</name>
    <dbReference type="NCBI Taxonomy" id="2708301"/>
    <lineage>
        <taxon>Bacteria</taxon>
        <taxon>Pseudomonadati</taxon>
        <taxon>Pseudomonadota</taxon>
        <taxon>Gammaproteobacteria</taxon>
        <taxon>Cellvibrionales</taxon>
        <taxon>Halieaceae</taxon>
        <taxon>Kineobactrum</taxon>
    </lineage>
</organism>
<dbReference type="GO" id="GO:0016831">
    <property type="term" value="F:carboxy-lyase activity"/>
    <property type="evidence" value="ECO:0007669"/>
    <property type="project" value="UniProtKB-KW"/>
</dbReference>
<gene>
    <name evidence="8" type="ORF">G3T16_05065</name>
</gene>
<dbReference type="GO" id="GO:0030170">
    <property type="term" value="F:pyridoxal phosphate binding"/>
    <property type="evidence" value="ECO:0007669"/>
    <property type="project" value="InterPro"/>
</dbReference>
<dbReference type="InterPro" id="IPR015424">
    <property type="entry name" value="PyrdxlP-dep_Trfase"/>
</dbReference>
<sequence>MKNVKQENPSQDSLVAKIDALEAAAAPLVANPALDAGRSQAVFEHAVQLRRRKAERPVFSRDEDGLCESIRQAGIREQGLPLDGALELLRDTVEQFGVQTGRGGSMAYIPGSENQLGALGAYLAAVSNPYTGVADMNPGAVVMQETLLRWLADSIGFPATSYGDLTSGGSIANLSAVVTAREAYGIRAAQVANHVVYCSTHTHHSISKALHIAGLAECPLRQIPCDARFRMDCEQLRGAMSRDRAAGLRPWLIIGSAGTTDTGGVDELSALADISAEAGCWLHVDAAYGGSFALCDEGRAVLRGIERADSVTLDPHKGLFAQGGIGAVLVRDGQRLCSAFRFSGSYLRDISDLISPADVSPELTRPFRALPLWLPLVVLGVAPYRAALAHKMALARHAHARLQRIRGLWVGPEPQLSILVFRCEEGDAANEAIARSFNNEGEYFISTTVLEGRVTLRMALLAPATSRALVDEFIDRLAVLVDERAGIDRASSAY</sequence>
<feature type="modified residue" description="N6-(pyridoxal phosphate)lysine" evidence="6">
    <location>
        <position position="317"/>
    </location>
</feature>
<comment type="cofactor">
    <cofactor evidence="1 6 7">
        <name>pyridoxal 5'-phosphate</name>
        <dbReference type="ChEBI" id="CHEBI:597326"/>
    </cofactor>
</comment>
<comment type="similarity">
    <text evidence="2 7">Belongs to the group II decarboxylase family.</text>
</comment>
<dbReference type="RefSeq" id="WP_163494101.1">
    <property type="nucleotide sequence ID" value="NZ_CP048711.1"/>
</dbReference>
<dbReference type="Gene3D" id="3.90.1150.10">
    <property type="entry name" value="Aspartate Aminotransferase, domain 1"/>
    <property type="match status" value="1"/>
</dbReference>
<dbReference type="GO" id="GO:0019752">
    <property type="term" value="P:carboxylic acid metabolic process"/>
    <property type="evidence" value="ECO:0007669"/>
    <property type="project" value="InterPro"/>
</dbReference>
<name>A0A6C0TYE2_9GAMM</name>
<evidence type="ECO:0000256" key="4">
    <source>
        <dbReference type="ARBA" id="ARBA00022898"/>
    </source>
</evidence>
<dbReference type="PANTHER" id="PTHR11999">
    <property type="entry name" value="GROUP II PYRIDOXAL-5-PHOSPHATE DECARBOXYLASE"/>
    <property type="match status" value="1"/>
</dbReference>
<dbReference type="Proteomes" id="UP000477680">
    <property type="component" value="Chromosome"/>
</dbReference>
<dbReference type="PANTHER" id="PTHR11999:SF70">
    <property type="entry name" value="MIP05841P"/>
    <property type="match status" value="1"/>
</dbReference>
<protein>
    <submittedName>
        <fullName evidence="8">Amino acid decarboxylase</fullName>
    </submittedName>
</protein>
<dbReference type="GO" id="GO:0005737">
    <property type="term" value="C:cytoplasm"/>
    <property type="evidence" value="ECO:0007669"/>
    <property type="project" value="TreeGrafter"/>
</dbReference>
<evidence type="ECO:0000256" key="3">
    <source>
        <dbReference type="ARBA" id="ARBA00022793"/>
    </source>
</evidence>
<accession>A0A6C0TYE2</accession>
<dbReference type="InterPro" id="IPR010977">
    <property type="entry name" value="Aromatic_deC"/>
</dbReference>
<evidence type="ECO:0000256" key="5">
    <source>
        <dbReference type="ARBA" id="ARBA00023239"/>
    </source>
</evidence>
<dbReference type="SUPFAM" id="SSF53383">
    <property type="entry name" value="PLP-dependent transferases"/>
    <property type="match status" value="1"/>
</dbReference>
<evidence type="ECO:0000256" key="1">
    <source>
        <dbReference type="ARBA" id="ARBA00001933"/>
    </source>
</evidence>
<keyword evidence="9" id="KW-1185">Reference proteome</keyword>
<evidence type="ECO:0000313" key="8">
    <source>
        <dbReference type="EMBL" id="QIB64852.1"/>
    </source>
</evidence>
<dbReference type="InterPro" id="IPR015422">
    <property type="entry name" value="PyrdxlP-dep_Trfase_small"/>
</dbReference>
<keyword evidence="5 7" id="KW-0456">Lyase</keyword>
<evidence type="ECO:0000256" key="7">
    <source>
        <dbReference type="RuleBase" id="RU000382"/>
    </source>
</evidence>
<proteinExistence type="inferred from homology"/>
<dbReference type="Pfam" id="PF00282">
    <property type="entry name" value="Pyridoxal_deC"/>
    <property type="match status" value="1"/>
</dbReference>
<dbReference type="InterPro" id="IPR015421">
    <property type="entry name" value="PyrdxlP-dep_Trfase_major"/>
</dbReference>
<evidence type="ECO:0000313" key="9">
    <source>
        <dbReference type="Proteomes" id="UP000477680"/>
    </source>
</evidence>
<dbReference type="EMBL" id="CP048711">
    <property type="protein sequence ID" value="QIB64852.1"/>
    <property type="molecule type" value="Genomic_DNA"/>
</dbReference>
<dbReference type="KEGG" id="kim:G3T16_05065"/>
<evidence type="ECO:0000256" key="6">
    <source>
        <dbReference type="PIRSR" id="PIRSR602129-50"/>
    </source>
</evidence>
<keyword evidence="3" id="KW-0210">Decarboxylase</keyword>
<dbReference type="AlphaFoldDB" id="A0A6C0TYE2"/>